<dbReference type="SUPFAM" id="SSF56024">
    <property type="entry name" value="Phospholipase D/nuclease"/>
    <property type="match status" value="2"/>
</dbReference>
<gene>
    <name evidence="8" type="primary">ppk</name>
    <name evidence="14" type="ORF">PUV54_13420</name>
</gene>
<accession>A0AAE9ZAS7</accession>
<comment type="cofactor">
    <cofactor evidence="8">
        <name>Mg(2+)</name>
        <dbReference type="ChEBI" id="CHEBI:18420"/>
    </cofactor>
</comment>
<evidence type="ECO:0000256" key="8">
    <source>
        <dbReference type="HAMAP-Rule" id="MF_00347"/>
    </source>
</evidence>
<feature type="active site" description="Phosphohistidine intermediate" evidence="8">
    <location>
        <position position="452"/>
    </location>
</feature>
<dbReference type="InterPro" id="IPR036832">
    <property type="entry name" value="PPK_N_dom_sf"/>
</dbReference>
<dbReference type="InterPro" id="IPR024953">
    <property type="entry name" value="PP_kinase_middle"/>
</dbReference>
<evidence type="ECO:0000256" key="5">
    <source>
        <dbReference type="ARBA" id="ARBA00022777"/>
    </source>
</evidence>
<dbReference type="Pfam" id="PF13089">
    <property type="entry name" value="PP_kinase_N"/>
    <property type="match status" value="1"/>
</dbReference>
<feature type="domain" description="Polyphosphate kinase C-terminal" evidence="12">
    <location>
        <begin position="521"/>
        <end position="691"/>
    </location>
</feature>
<dbReference type="Pfam" id="PF13090">
    <property type="entry name" value="PP_kinase_C"/>
    <property type="match status" value="1"/>
</dbReference>
<dbReference type="GO" id="GO:0006799">
    <property type="term" value="P:polyphosphate biosynthetic process"/>
    <property type="evidence" value="ECO:0007669"/>
    <property type="project" value="UniProtKB-UniRule"/>
</dbReference>
<comment type="function">
    <text evidence="8 9">Catalyzes the reversible transfer of the terminal phosphate of ATP to form a long-chain polyphosphate (polyP).</text>
</comment>
<keyword evidence="7 8" id="KW-0460">Magnesium</keyword>
<evidence type="ECO:0000259" key="13">
    <source>
        <dbReference type="Pfam" id="PF17941"/>
    </source>
</evidence>
<dbReference type="GO" id="GO:0008976">
    <property type="term" value="F:polyphosphate kinase activity"/>
    <property type="evidence" value="ECO:0007669"/>
    <property type="project" value="UniProtKB-UniRule"/>
</dbReference>
<dbReference type="NCBIfam" id="NF003918">
    <property type="entry name" value="PRK05443.1-2"/>
    <property type="match status" value="1"/>
</dbReference>
<feature type="binding site" evidence="8">
    <location>
        <position position="422"/>
    </location>
    <ligand>
        <name>Mg(2+)</name>
        <dbReference type="ChEBI" id="CHEBI:18420"/>
    </ligand>
</feature>
<dbReference type="Gene3D" id="3.30.870.10">
    <property type="entry name" value="Endonuclease Chain A"/>
    <property type="match status" value="2"/>
</dbReference>
<comment type="similarity">
    <text evidence="8 9">Belongs to the polyphosphate kinase 1 (PPK1) family.</text>
</comment>
<keyword evidence="2 8" id="KW-0808">Transferase</keyword>
<keyword evidence="6 8" id="KW-0067">ATP-binding</keyword>
<keyword evidence="15" id="KW-1185">Reference proteome</keyword>
<evidence type="ECO:0000256" key="4">
    <source>
        <dbReference type="ARBA" id="ARBA00022741"/>
    </source>
</evidence>
<feature type="binding site" evidence="8">
    <location>
        <position position="485"/>
    </location>
    <ligand>
        <name>ATP</name>
        <dbReference type="ChEBI" id="CHEBI:30616"/>
    </ligand>
</feature>
<dbReference type="Proteomes" id="UP001214043">
    <property type="component" value="Chromosome"/>
</dbReference>
<dbReference type="NCBIfam" id="NF003917">
    <property type="entry name" value="PRK05443.1-1"/>
    <property type="match status" value="1"/>
</dbReference>
<comment type="catalytic activity">
    <reaction evidence="8 9">
        <text>[phosphate](n) + ATP = [phosphate](n+1) + ADP</text>
        <dbReference type="Rhea" id="RHEA:19573"/>
        <dbReference type="Rhea" id="RHEA-COMP:9859"/>
        <dbReference type="Rhea" id="RHEA-COMP:14280"/>
        <dbReference type="ChEBI" id="CHEBI:16838"/>
        <dbReference type="ChEBI" id="CHEBI:30616"/>
        <dbReference type="ChEBI" id="CHEBI:456216"/>
        <dbReference type="EC" id="2.7.4.1"/>
    </reaction>
</comment>
<dbReference type="SUPFAM" id="SSF143724">
    <property type="entry name" value="PHP14-like"/>
    <property type="match status" value="1"/>
</dbReference>
<dbReference type="GO" id="GO:0005524">
    <property type="term" value="F:ATP binding"/>
    <property type="evidence" value="ECO:0007669"/>
    <property type="project" value="UniProtKB-KW"/>
</dbReference>
<protein>
    <recommendedName>
        <fullName evidence="8 9">Polyphosphate kinase</fullName>
        <ecNumber evidence="8 9">2.7.4.1</ecNumber>
    </recommendedName>
    <alternativeName>
        <fullName evidence="8">ATP-polyphosphate phosphotransferase</fullName>
    </alternativeName>
    <alternativeName>
        <fullName evidence="8">Polyphosphoric acid kinase</fullName>
    </alternativeName>
</protein>
<dbReference type="InterPro" id="IPR025198">
    <property type="entry name" value="PPK_N_dom"/>
</dbReference>
<dbReference type="EC" id="2.7.4.1" evidence="8 9"/>
<dbReference type="EMBL" id="CP118166">
    <property type="protein sequence ID" value="WDI30954.1"/>
    <property type="molecule type" value="Genomic_DNA"/>
</dbReference>
<evidence type="ECO:0000256" key="3">
    <source>
        <dbReference type="ARBA" id="ARBA00022723"/>
    </source>
</evidence>
<keyword evidence="3 8" id="KW-0479">Metal-binding</keyword>
<evidence type="ECO:0000256" key="9">
    <source>
        <dbReference type="RuleBase" id="RU003800"/>
    </source>
</evidence>
<evidence type="ECO:0000313" key="14">
    <source>
        <dbReference type="EMBL" id="WDI30954.1"/>
    </source>
</evidence>
<dbReference type="Pfam" id="PF02503">
    <property type="entry name" value="PP_kinase"/>
    <property type="match status" value="1"/>
</dbReference>
<feature type="binding site" evidence="8">
    <location>
        <position position="392"/>
    </location>
    <ligand>
        <name>Mg(2+)</name>
        <dbReference type="ChEBI" id="CHEBI:18420"/>
    </ligand>
</feature>
<dbReference type="NCBIfam" id="TIGR03705">
    <property type="entry name" value="poly_P_kin"/>
    <property type="match status" value="1"/>
</dbReference>
<dbReference type="GO" id="GO:0009358">
    <property type="term" value="C:polyphosphate kinase complex"/>
    <property type="evidence" value="ECO:0007669"/>
    <property type="project" value="InterPro"/>
</dbReference>
<dbReference type="InterPro" id="IPR041108">
    <property type="entry name" value="PP_kinase_C_1"/>
</dbReference>
<dbReference type="InterPro" id="IPR003414">
    <property type="entry name" value="PP_kinase"/>
</dbReference>
<dbReference type="PANTHER" id="PTHR30218">
    <property type="entry name" value="POLYPHOSPHATE KINASE"/>
    <property type="match status" value="1"/>
</dbReference>
<feature type="domain" description="Polyphosphate kinase middle" evidence="10">
    <location>
        <begin position="140"/>
        <end position="320"/>
    </location>
</feature>
<dbReference type="NCBIfam" id="NF003921">
    <property type="entry name" value="PRK05443.2-2"/>
    <property type="match status" value="1"/>
</dbReference>
<dbReference type="GO" id="GO:0046872">
    <property type="term" value="F:metal ion binding"/>
    <property type="evidence" value="ECO:0007669"/>
    <property type="project" value="UniProtKB-KW"/>
</dbReference>
<dbReference type="PANTHER" id="PTHR30218:SF0">
    <property type="entry name" value="POLYPHOSPHATE KINASE"/>
    <property type="match status" value="1"/>
</dbReference>
<feature type="binding site" evidence="8">
    <location>
        <position position="581"/>
    </location>
    <ligand>
        <name>ATP</name>
        <dbReference type="ChEBI" id="CHEBI:30616"/>
    </ligand>
</feature>
<evidence type="ECO:0000259" key="12">
    <source>
        <dbReference type="Pfam" id="PF13090"/>
    </source>
</evidence>
<dbReference type="NCBIfam" id="NF003919">
    <property type="entry name" value="PRK05443.1-4"/>
    <property type="match status" value="1"/>
</dbReference>
<keyword evidence="4 8" id="KW-0547">Nucleotide-binding</keyword>
<dbReference type="InterPro" id="IPR036830">
    <property type="entry name" value="PP_kinase_middle_dom_sf"/>
</dbReference>
<comment type="PTM">
    <text evidence="8 9">An intermediate of this reaction is the autophosphorylated ppk in which a phosphate is covalently linked to a histidine residue through a N-P bond.</text>
</comment>
<dbReference type="HAMAP" id="MF_00347">
    <property type="entry name" value="Polyphosphate_kinase"/>
    <property type="match status" value="1"/>
</dbReference>
<dbReference type="Pfam" id="PF17941">
    <property type="entry name" value="PP_kinase_C_1"/>
    <property type="match status" value="1"/>
</dbReference>
<dbReference type="SUPFAM" id="SSF140356">
    <property type="entry name" value="PPK N-terminal domain-like"/>
    <property type="match status" value="1"/>
</dbReference>
<reference evidence="14" key="1">
    <citation type="submission" date="2023-02" db="EMBL/GenBank/DDBJ databases">
        <title>Genome sequence of Hyphococcus flavus.</title>
        <authorList>
            <person name="Rong J.-C."/>
            <person name="Zhao Q."/>
            <person name="Yi M."/>
            <person name="Wu J.-Y."/>
        </authorList>
    </citation>
    <scope>NUCLEOTIDE SEQUENCE</scope>
    <source>
        <strain evidence="14">MCCC 1K03223</strain>
    </source>
</reference>
<evidence type="ECO:0000259" key="10">
    <source>
        <dbReference type="Pfam" id="PF02503"/>
    </source>
</evidence>
<evidence type="ECO:0000256" key="6">
    <source>
        <dbReference type="ARBA" id="ARBA00022840"/>
    </source>
</evidence>
<dbReference type="CDD" id="cd09165">
    <property type="entry name" value="PLDc_PaPPK1_C1_like"/>
    <property type="match status" value="1"/>
</dbReference>
<keyword evidence="5 8" id="KW-0418">Kinase</keyword>
<evidence type="ECO:0000259" key="11">
    <source>
        <dbReference type="Pfam" id="PF13089"/>
    </source>
</evidence>
<proteinExistence type="inferred from homology"/>
<feature type="domain" description="Polyphosphate kinase N-terminal" evidence="11">
    <location>
        <begin position="25"/>
        <end position="129"/>
    </location>
</feature>
<sequence length="726" mass="81570">MAADDGGNITVSGAPLITETSPSRFINRELSWLAFNSRVLEEALNENHPLLERLRFLSISASNLDEFFMVRVAGLRGQVREGVSAISQEGLSPQEQLNLISEQASSLMDEQQKCWRELTPLMREAGVVVLEDDELNEEDLRWLEAEFQSNIFPILTPLALDPAHPFPFVPNMGFVLCFEMRRKDGQLLEALLPVPVKIGRFIRLPDIAVDGAVRPPARFISLEKVLVRFIHHVFPGFEIVSHGAFRVLRDSDVEIEEEAEDLVRVFETMLKRRRRGDVIRVKIDSRTPEHLREMIRESLQATSQDVVYVDGILGLAQTNELIPPDRPDLQFEIYEPRFPERIREHGGDCFSAIRAKDILVHHPYESFDVVVQFLKQAAADPKVVAIKQTLYRTSKQSPIVEALIEAAEAGKNVTALVELKARFDEEANIRWARALERAGVNVVYGFLEYKTHAKLSLVVRQESDGARTYVHVGTGNYHPITAKIYTDMSLFTCDPAIGRDAAKVFNYITGYAAPEALEKFAVAPLNARSHIAKLIDKEIRNAKKGKSAAIWAKMNALVDGQLIDKLYEASKAGVQIDLIVRGICCLRPGVPGLSENIRVKSIIGRFLEHARIYCFGSGDALPNPQAKVYVASADLMPRNLNRRVEVFCPVENPTVHRQILDYIMVGNLNDEAQTWQLQSDGRYVRGKAPEGADSFNVHTYMMTNPSLSGRGAALEYNAPKELKRRK</sequence>
<dbReference type="RefSeq" id="WP_274492776.1">
    <property type="nucleotide sequence ID" value="NZ_CP118166.1"/>
</dbReference>
<evidence type="ECO:0000256" key="1">
    <source>
        <dbReference type="ARBA" id="ARBA00022553"/>
    </source>
</evidence>
<evidence type="ECO:0000256" key="7">
    <source>
        <dbReference type="ARBA" id="ARBA00022842"/>
    </source>
</evidence>
<name>A0AAE9ZAS7_9PROT</name>
<dbReference type="AlphaFoldDB" id="A0AAE9ZAS7"/>
<dbReference type="KEGG" id="hfl:PUV54_13420"/>
<evidence type="ECO:0000256" key="2">
    <source>
        <dbReference type="ARBA" id="ARBA00022679"/>
    </source>
</evidence>
<dbReference type="Gene3D" id="3.30.1840.10">
    <property type="entry name" value="Polyphosphate kinase middle domain"/>
    <property type="match status" value="1"/>
</dbReference>
<feature type="binding site" evidence="8">
    <location>
        <position position="609"/>
    </location>
    <ligand>
        <name>ATP</name>
        <dbReference type="ChEBI" id="CHEBI:30616"/>
    </ligand>
</feature>
<dbReference type="FunFam" id="3.30.870.10:FF:000001">
    <property type="entry name" value="Polyphosphate kinase"/>
    <property type="match status" value="1"/>
</dbReference>
<organism evidence="14 15">
    <name type="scientific">Hyphococcus flavus</name>
    <dbReference type="NCBI Taxonomy" id="1866326"/>
    <lineage>
        <taxon>Bacteria</taxon>
        <taxon>Pseudomonadati</taxon>
        <taxon>Pseudomonadota</taxon>
        <taxon>Alphaproteobacteria</taxon>
        <taxon>Parvularculales</taxon>
        <taxon>Parvularculaceae</taxon>
        <taxon>Hyphococcus</taxon>
    </lineage>
</organism>
<evidence type="ECO:0000313" key="15">
    <source>
        <dbReference type="Proteomes" id="UP001214043"/>
    </source>
</evidence>
<dbReference type="PIRSF" id="PIRSF015589">
    <property type="entry name" value="PP_kinase"/>
    <property type="match status" value="1"/>
</dbReference>
<dbReference type="CDD" id="cd09168">
    <property type="entry name" value="PLDc_PaPPK1_C2_like"/>
    <property type="match status" value="1"/>
</dbReference>
<feature type="binding site" evidence="8">
    <location>
        <position position="63"/>
    </location>
    <ligand>
        <name>ATP</name>
        <dbReference type="ChEBI" id="CHEBI:30616"/>
    </ligand>
</feature>
<feature type="domain" description="Polyphosphate kinase C-terminal" evidence="13">
    <location>
        <begin position="349"/>
        <end position="512"/>
    </location>
</feature>
<dbReference type="Gene3D" id="1.20.58.310">
    <property type="entry name" value="Polyphosphate kinase N-terminal domain"/>
    <property type="match status" value="1"/>
</dbReference>
<keyword evidence="1 8" id="KW-0597">Phosphoprotein</keyword>
<dbReference type="InterPro" id="IPR025200">
    <property type="entry name" value="PPK_C_dom2"/>
</dbReference>